<accession>A0A2J5HIR2</accession>
<keyword evidence="10" id="KW-0406">Ion transport</keyword>
<evidence type="ECO:0000256" key="13">
    <source>
        <dbReference type="SAM" id="MobiDB-lite"/>
    </source>
</evidence>
<dbReference type="SFLD" id="SFLDG01168">
    <property type="entry name" value="Ferric_reductase_subgroup_(FRE"/>
    <property type="match status" value="1"/>
</dbReference>
<keyword evidence="5" id="KW-1003">Cell membrane</keyword>
<dbReference type="Pfam" id="PF08030">
    <property type="entry name" value="NAD_binding_6"/>
    <property type="match status" value="1"/>
</dbReference>
<name>A0A2J5HIR2_9EURO</name>
<evidence type="ECO:0000256" key="4">
    <source>
        <dbReference type="ARBA" id="ARBA00022448"/>
    </source>
</evidence>
<gene>
    <name evidence="16" type="ORF">BDW42DRAFT_188342</name>
</gene>
<keyword evidence="17" id="KW-1185">Reference proteome</keyword>
<dbReference type="GO" id="GO:0006826">
    <property type="term" value="P:iron ion transport"/>
    <property type="evidence" value="ECO:0007669"/>
    <property type="project" value="TreeGrafter"/>
</dbReference>
<feature type="transmembrane region" description="Helical" evidence="14">
    <location>
        <begin position="51"/>
        <end position="73"/>
    </location>
</feature>
<sequence>MAMSERTGSGLPWLHQPVRLHSSRHDTCKLRPGQCAYRAGRWRYWYEADHVYALATVYFLCATVGVFAVGHLLSKYAPDRLRRTGLWRRATLVARYMSYKCFRLRLPAVAYTSPSLGVLVLGIVGVAFFFAMTLGPQPYYWPKLESGSYGSSPPIATRTGWMALGLLPFVLALGTKANLISALTGVSHEKLQVFHHWTSYAMFVLALVHTFPFIIYHIDKGDMVKKWDTDVVYWTGVAAIIPQAYLTFMSIPAIRNRYYEFFKATHFLAAILFVVFFFFHCDFRLSSWDYFIAAGAIYLASLCASLAKTHFTNGRHAAHMELLRCGLIRVRIPTTTMSWHPGQHIFIRFLNPRLGLHCLTAHPFTICTLSHTAEKLGHAPEIIFYIKPRRGITGRMARLAAKNPNSSSTVLLEGPYGGIFHAGALNHFDNILVVAGGSGGGFSLGVVEEALRAPTSPSNGDPSFHRPQHIHVILATRSTEMATWYRREIAQRVASHTADMSGKHITISIHITADSQVELKARSDEHIILHPDGAAPTTTTQDKEPDDNTPTKDTNTLEQTPNTSPSLTQQDDNDDDGDDPPHMTTTLIYGRPALNRILSDESPALAAPKSDHSASESGGKRKVGVFVCGPASMVHDVRNAAADAQTRILRRGGGGGGEGEGAVGEVYLHTEPFG</sequence>
<keyword evidence="6 14" id="KW-0812">Transmembrane</keyword>
<evidence type="ECO:0000256" key="1">
    <source>
        <dbReference type="ARBA" id="ARBA00004651"/>
    </source>
</evidence>
<evidence type="ECO:0000256" key="5">
    <source>
        <dbReference type="ARBA" id="ARBA00022475"/>
    </source>
</evidence>
<comment type="similarity">
    <text evidence="2">Belongs to the ferric reductase (FRE) family.</text>
</comment>
<dbReference type="InterPro" id="IPR017938">
    <property type="entry name" value="Riboflavin_synthase-like_b-brl"/>
</dbReference>
<evidence type="ECO:0000256" key="11">
    <source>
        <dbReference type="ARBA" id="ARBA00023136"/>
    </source>
</evidence>
<evidence type="ECO:0000256" key="6">
    <source>
        <dbReference type="ARBA" id="ARBA00022692"/>
    </source>
</evidence>
<feature type="transmembrane region" description="Helical" evidence="14">
    <location>
        <begin position="155"/>
        <end position="179"/>
    </location>
</feature>
<evidence type="ECO:0000256" key="7">
    <source>
        <dbReference type="ARBA" id="ARBA00022982"/>
    </source>
</evidence>
<feature type="compositionally biased region" description="Polar residues" evidence="13">
    <location>
        <begin position="557"/>
        <end position="570"/>
    </location>
</feature>
<feature type="domain" description="FAD-binding FR-type" evidence="15">
    <location>
        <begin position="298"/>
        <end position="422"/>
    </location>
</feature>
<dbReference type="Proteomes" id="UP000235023">
    <property type="component" value="Unassembled WGS sequence"/>
</dbReference>
<dbReference type="EC" id="1.16.1.9" evidence="3"/>
<dbReference type="GO" id="GO:0005886">
    <property type="term" value="C:plasma membrane"/>
    <property type="evidence" value="ECO:0007669"/>
    <property type="project" value="UniProtKB-SubCell"/>
</dbReference>
<dbReference type="Gene3D" id="3.40.50.80">
    <property type="entry name" value="Nucleotide-binding domain of ferredoxin-NADP reductase (FNR) module"/>
    <property type="match status" value="1"/>
</dbReference>
<comment type="subcellular location">
    <subcellularLocation>
        <location evidence="1">Cell membrane</location>
        <topology evidence="1">Multi-pass membrane protein</topology>
    </subcellularLocation>
</comment>
<evidence type="ECO:0000259" key="15">
    <source>
        <dbReference type="PROSITE" id="PS51384"/>
    </source>
</evidence>
<organism evidence="16 17">
    <name type="scientific">Aspergillus taichungensis</name>
    <dbReference type="NCBI Taxonomy" id="482145"/>
    <lineage>
        <taxon>Eukaryota</taxon>
        <taxon>Fungi</taxon>
        <taxon>Dikarya</taxon>
        <taxon>Ascomycota</taxon>
        <taxon>Pezizomycotina</taxon>
        <taxon>Eurotiomycetes</taxon>
        <taxon>Eurotiomycetidae</taxon>
        <taxon>Eurotiales</taxon>
        <taxon>Aspergillaceae</taxon>
        <taxon>Aspergillus</taxon>
        <taxon>Aspergillus subgen. Circumdati</taxon>
    </lineage>
</organism>
<evidence type="ECO:0000256" key="10">
    <source>
        <dbReference type="ARBA" id="ARBA00023065"/>
    </source>
</evidence>
<dbReference type="InterPro" id="IPR017927">
    <property type="entry name" value="FAD-bd_FR_type"/>
</dbReference>
<dbReference type="GO" id="GO:0006879">
    <property type="term" value="P:intracellular iron ion homeostasis"/>
    <property type="evidence" value="ECO:0007669"/>
    <property type="project" value="TreeGrafter"/>
</dbReference>
<dbReference type="EMBL" id="KZ559606">
    <property type="protein sequence ID" value="PLN76940.1"/>
    <property type="molecule type" value="Genomic_DNA"/>
</dbReference>
<dbReference type="AlphaFoldDB" id="A0A2J5HIR2"/>
<feature type="transmembrane region" description="Helical" evidence="14">
    <location>
        <begin position="291"/>
        <end position="311"/>
    </location>
</feature>
<dbReference type="CDD" id="cd06186">
    <property type="entry name" value="NOX_Duox_like_FAD_NADP"/>
    <property type="match status" value="1"/>
</dbReference>
<dbReference type="InterPro" id="IPR051410">
    <property type="entry name" value="Ferric/Cupric_Reductase"/>
</dbReference>
<evidence type="ECO:0000313" key="17">
    <source>
        <dbReference type="Proteomes" id="UP000235023"/>
    </source>
</evidence>
<proteinExistence type="inferred from homology"/>
<reference evidence="17" key="1">
    <citation type="submission" date="2017-12" db="EMBL/GenBank/DDBJ databases">
        <authorList>
            <consortium name="DOE Joint Genome Institute"/>
            <person name="Mondo S.J."/>
            <person name="Kjaerbolling I."/>
            <person name="Vesth T.C."/>
            <person name="Frisvad J.C."/>
            <person name="Nybo J.L."/>
            <person name="Theobald S."/>
            <person name="Kuo A."/>
            <person name="Bowyer P."/>
            <person name="Matsuda Y."/>
            <person name="Lyhne E.K."/>
            <person name="Kogle M.E."/>
            <person name="Clum A."/>
            <person name="Lipzen A."/>
            <person name="Salamov A."/>
            <person name="Ngan C.Y."/>
            <person name="Daum C."/>
            <person name="Chiniquy J."/>
            <person name="Barry K."/>
            <person name="LaButti K."/>
            <person name="Haridas S."/>
            <person name="Simmons B.A."/>
            <person name="Magnuson J.K."/>
            <person name="Mortensen U.H."/>
            <person name="Larsen T.O."/>
            <person name="Grigoriev I.V."/>
            <person name="Baker S.E."/>
            <person name="Andersen M.R."/>
            <person name="Nordberg H.P."/>
            <person name="Cantor M.N."/>
            <person name="Hua S.X."/>
        </authorList>
    </citation>
    <scope>NUCLEOTIDE SEQUENCE [LARGE SCALE GENOMIC DNA]</scope>
    <source>
        <strain evidence="17">IBT 19404</strain>
    </source>
</reference>
<dbReference type="PROSITE" id="PS51384">
    <property type="entry name" value="FAD_FR"/>
    <property type="match status" value="1"/>
</dbReference>
<dbReference type="PANTHER" id="PTHR32361">
    <property type="entry name" value="FERRIC/CUPRIC REDUCTASE TRANSMEMBRANE COMPONENT"/>
    <property type="match status" value="1"/>
</dbReference>
<evidence type="ECO:0000256" key="3">
    <source>
        <dbReference type="ARBA" id="ARBA00012668"/>
    </source>
</evidence>
<dbReference type="Pfam" id="PF08022">
    <property type="entry name" value="FAD_binding_8"/>
    <property type="match status" value="1"/>
</dbReference>
<dbReference type="InterPro" id="IPR013121">
    <property type="entry name" value="Fe_red_NAD-bd_6"/>
</dbReference>
<keyword evidence="8 14" id="KW-1133">Transmembrane helix</keyword>
<protein>
    <recommendedName>
        <fullName evidence="3">ferric-chelate reductase (NADPH)</fullName>
        <ecNumber evidence="3">1.16.1.9</ecNumber>
    </recommendedName>
</protein>
<dbReference type="GO" id="GO:0052851">
    <property type="term" value="F:ferric-chelate reductase (NADPH) activity"/>
    <property type="evidence" value="ECO:0007669"/>
    <property type="project" value="UniProtKB-EC"/>
</dbReference>
<evidence type="ECO:0000256" key="9">
    <source>
        <dbReference type="ARBA" id="ARBA00023002"/>
    </source>
</evidence>
<keyword evidence="9" id="KW-0560">Oxidoreductase</keyword>
<evidence type="ECO:0000256" key="2">
    <source>
        <dbReference type="ARBA" id="ARBA00006278"/>
    </source>
</evidence>
<dbReference type="SFLD" id="SFLDS00052">
    <property type="entry name" value="Ferric_Reductase_Domain"/>
    <property type="match status" value="1"/>
</dbReference>
<evidence type="ECO:0000256" key="14">
    <source>
        <dbReference type="SAM" id="Phobius"/>
    </source>
</evidence>
<dbReference type="Pfam" id="PF01794">
    <property type="entry name" value="Ferric_reduct"/>
    <property type="match status" value="1"/>
</dbReference>
<dbReference type="PANTHER" id="PTHR32361:SF23">
    <property type="entry name" value="FERRIC-CHELATE REDUCTASE"/>
    <property type="match status" value="1"/>
</dbReference>
<dbReference type="InterPro" id="IPR013130">
    <property type="entry name" value="Fe3_Rdtase_TM_dom"/>
</dbReference>
<feature type="transmembrane region" description="Helical" evidence="14">
    <location>
        <begin position="108"/>
        <end position="135"/>
    </location>
</feature>
<feature type="transmembrane region" description="Helical" evidence="14">
    <location>
        <begin position="231"/>
        <end position="249"/>
    </location>
</feature>
<dbReference type="GO" id="GO:0015677">
    <property type="term" value="P:copper ion import"/>
    <property type="evidence" value="ECO:0007669"/>
    <property type="project" value="TreeGrafter"/>
</dbReference>
<feature type="region of interest" description="Disordered" evidence="13">
    <location>
        <begin position="530"/>
        <end position="592"/>
    </location>
</feature>
<evidence type="ECO:0000256" key="12">
    <source>
        <dbReference type="ARBA" id="ARBA00048483"/>
    </source>
</evidence>
<dbReference type="InterPro" id="IPR013112">
    <property type="entry name" value="FAD-bd_8"/>
</dbReference>
<feature type="transmembrane region" description="Helical" evidence="14">
    <location>
        <begin position="261"/>
        <end position="279"/>
    </location>
</feature>
<keyword evidence="11 14" id="KW-0472">Membrane</keyword>
<keyword evidence="4" id="KW-0813">Transport</keyword>
<dbReference type="OrthoDB" id="17725at2759"/>
<evidence type="ECO:0000256" key="8">
    <source>
        <dbReference type="ARBA" id="ARBA00022989"/>
    </source>
</evidence>
<keyword evidence="7" id="KW-0249">Electron transport</keyword>
<feature type="transmembrane region" description="Helical" evidence="14">
    <location>
        <begin position="200"/>
        <end position="219"/>
    </location>
</feature>
<dbReference type="SUPFAM" id="SSF52343">
    <property type="entry name" value="Ferredoxin reductase-like, C-terminal NADP-linked domain"/>
    <property type="match status" value="1"/>
</dbReference>
<comment type="catalytic activity">
    <reaction evidence="12">
        <text>2 a Fe(II)-siderophore + NADP(+) + H(+) = 2 a Fe(III)-siderophore + NADPH</text>
        <dbReference type="Rhea" id="RHEA:28795"/>
        <dbReference type="Rhea" id="RHEA-COMP:11342"/>
        <dbReference type="Rhea" id="RHEA-COMP:11344"/>
        <dbReference type="ChEBI" id="CHEBI:15378"/>
        <dbReference type="ChEBI" id="CHEBI:29033"/>
        <dbReference type="ChEBI" id="CHEBI:29034"/>
        <dbReference type="ChEBI" id="CHEBI:57783"/>
        <dbReference type="ChEBI" id="CHEBI:58349"/>
        <dbReference type="EC" id="1.16.1.9"/>
    </reaction>
</comment>
<evidence type="ECO:0000313" key="16">
    <source>
        <dbReference type="EMBL" id="PLN76940.1"/>
    </source>
</evidence>
<dbReference type="InterPro" id="IPR039261">
    <property type="entry name" value="FNR_nucleotide-bd"/>
</dbReference>
<dbReference type="SUPFAM" id="SSF63380">
    <property type="entry name" value="Riboflavin synthase domain-like"/>
    <property type="match status" value="1"/>
</dbReference>